<reference evidence="3 4" key="1">
    <citation type="submission" date="2019-06" db="EMBL/GenBank/DDBJ databases">
        <title>Sequencing the genomes of 1000 actinobacteria strains.</title>
        <authorList>
            <person name="Klenk H.-P."/>
        </authorList>
    </citation>
    <scope>NUCLEOTIDE SEQUENCE [LARGE SCALE GENOMIC DNA]</scope>
    <source>
        <strain evidence="3 4">DSM 26477</strain>
    </source>
</reference>
<feature type="transmembrane region" description="Helical" evidence="1">
    <location>
        <begin position="71"/>
        <end position="90"/>
    </location>
</feature>
<sequence length="133" mass="13914">MRYAAALLLLLVTLVATLATHHAQDGVEVASVSPTDAVSVMDDTVSFSADISRADAATGLVGFEAATTIDILVGVCAAILVCCMIALLAFRLRMRIGRSLGLSERLMLPRLDAAGTLRMSATPSLIVLSISRI</sequence>
<accession>A0A542YHE3</accession>
<name>A0A542YHE3_9MICO</name>
<dbReference type="AlphaFoldDB" id="A0A542YHE3"/>
<evidence type="ECO:0000313" key="4">
    <source>
        <dbReference type="Proteomes" id="UP000317998"/>
    </source>
</evidence>
<keyword evidence="1" id="KW-1133">Transmembrane helix</keyword>
<feature type="signal peptide" evidence="2">
    <location>
        <begin position="1"/>
        <end position="23"/>
    </location>
</feature>
<evidence type="ECO:0000256" key="1">
    <source>
        <dbReference type="SAM" id="Phobius"/>
    </source>
</evidence>
<keyword evidence="1" id="KW-0472">Membrane</keyword>
<gene>
    <name evidence="3" type="ORF">FB562_0480</name>
</gene>
<dbReference type="EMBL" id="VFOM01000001">
    <property type="protein sequence ID" value="TQL47421.1"/>
    <property type="molecule type" value="Genomic_DNA"/>
</dbReference>
<dbReference type="Proteomes" id="UP000317998">
    <property type="component" value="Unassembled WGS sequence"/>
</dbReference>
<keyword evidence="2" id="KW-0732">Signal</keyword>
<evidence type="ECO:0000256" key="2">
    <source>
        <dbReference type="SAM" id="SignalP"/>
    </source>
</evidence>
<keyword evidence="1" id="KW-0812">Transmembrane</keyword>
<organism evidence="3 4">
    <name type="scientific">Homoserinimonas aerilata</name>
    <dbReference type="NCBI Taxonomy" id="1162970"/>
    <lineage>
        <taxon>Bacteria</taxon>
        <taxon>Bacillati</taxon>
        <taxon>Actinomycetota</taxon>
        <taxon>Actinomycetes</taxon>
        <taxon>Micrococcales</taxon>
        <taxon>Microbacteriaceae</taxon>
        <taxon>Homoserinimonas</taxon>
    </lineage>
</organism>
<proteinExistence type="predicted"/>
<protein>
    <submittedName>
        <fullName evidence="3">Uncharacterized protein</fullName>
    </submittedName>
</protein>
<comment type="caution">
    <text evidence="3">The sequence shown here is derived from an EMBL/GenBank/DDBJ whole genome shotgun (WGS) entry which is preliminary data.</text>
</comment>
<feature type="chain" id="PRO_5022082592" evidence="2">
    <location>
        <begin position="24"/>
        <end position="133"/>
    </location>
</feature>
<keyword evidence="4" id="KW-1185">Reference proteome</keyword>
<evidence type="ECO:0000313" key="3">
    <source>
        <dbReference type="EMBL" id="TQL47421.1"/>
    </source>
</evidence>